<sequence>MQKLYLLTTVVLLSLFACMDQD</sequence>
<feature type="non-terminal residue" evidence="2">
    <location>
        <position position="22"/>
    </location>
</feature>
<dbReference type="EMBL" id="UINC01039323">
    <property type="protein sequence ID" value="SVB37643.1"/>
    <property type="molecule type" value="Genomic_DNA"/>
</dbReference>
<gene>
    <name evidence="2" type="ORF">METZ01_LOCUS190497</name>
    <name evidence="1" type="ORF">METZ01_LOCUS86271</name>
</gene>
<proteinExistence type="predicted"/>
<accession>A0A382DJ46</accession>
<organism evidence="2">
    <name type="scientific">marine metagenome</name>
    <dbReference type="NCBI Taxonomy" id="408172"/>
    <lineage>
        <taxon>unclassified sequences</taxon>
        <taxon>metagenomes</taxon>
        <taxon>ecological metagenomes</taxon>
    </lineage>
</organism>
<dbReference type="EMBL" id="UINC01007454">
    <property type="protein sequence ID" value="SVA33417.1"/>
    <property type="molecule type" value="Genomic_DNA"/>
</dbReference>
<evidence type="ECO:0000313" key="1">
    <source>
        <dbReference type="EMBL" id="SVA33417.1"/>
    </source>
</evidence>
<name>A0A382DJ46_9ZZZZ</name>
<evidence type="ECO:0000313" key="2">
    <source>
        <dbReference type="EMBL" id="SVB37643.1"/>
    </source>
</evidence>
<protein>
    <submittedName>
        <fullName evidence="2">Uncharacterized protein</fullName>
    </submittedName>
</protein>
<dbReference type="PROSITE" id="PS51257">
    <property type="entry name" value="PROKAR_LIPOPROTEIN"/>
    <property type="match status" value="1"/>
</dbReference>
<dbReference type="AlphaFoldDB" id="A0A382DJ46"/>
<reference evidence="2" key="1">
    <citation type="submission" date="2018-05" db="EMBL/GenBank/DDBJ databases">
        <authorList>
            <person name="Lanie J.A."/>
            <person name="Ng W.-L."/>
            <person name="Kazmierczak K.M."/>
            <person name="Andrzejewski T.M."/>
            <person name="Davidsen T.M."/>
            <person name="Wayne K.J."/>
            <person name="Tettelin H."/>
            <person name="Glass J.I."/>
            <person name="Rusch D."/>
            <person name="Podicherti R."/>
            <person name="Tsui H.-C.T."/>
            <person name="Winkler M.E."/>
        </authorList>
    </citation>
    <scope>NUCLEOTIDE SEQUENCE</scope>
</reference>